<dbReference type="InterPro" id="IPR015797">
    <property type="entry name" value="NUDIX_hydrolase-like_dom_sf"/>
</dbReference>
<dbReference type="STRING" id="243230.DR_0004"/>
<dbReference type="PANTHER" id="PTHR43046:SF16">
    <property type="entry name" value="ADP-RIBOSE PYROPHOSPHATASE YJHB-RELATED"/>
    <property type="match status" value="1"/>
</dbReference>
<dbReference type="EMBL" id="AE000513">
    <property type="protein sequence ID" value="AAF09597.1"/>
    <property type="molecule type" value="Genomic_DNA"/>
</dbReference>
<gene>
    <name evidence="5" type="ordered locus">DR_0004</name>
</gene>
<dbReference type="EnsemblBacteria" id="AAF09597">
    <property type="protein sequence ID" value="AAF09597"/>
    <property type="gene ID" value="DR_0004"/>
</dbReference>
<dbReference type="PANTHER" id="PTHR43046">
    <property type="entry name" value="GDP-MANNOSE MANNOSYL HYDROLASE"/>
    <property type="match status" value="1"/>
</dbReference>
<keyword evidence="6" id="KW-1185">Reference proteome</keyword>
<evidence type="ECO:0000256" key="3">
    <source>
        <dbReference type="RuleBase" id="RU003476"/>
    </source>
</evidence>
<protein>
    <submittedName>
        <fullName evidence="5">MutT/nudix family protein</fullName>
    </submittedName>
</protein>
<feature type="domain" description="Nudix hydrolase" evidence="4">
    <location>
        <begin position="192"/>
        <end position="329"/>
    </location>
</feature>
<proteinExistence type="inferred from homology"/>
<dbReference type="PROSITE" id="PS00893">
    <property type="entry name" value="NUDIX_BOX"/>
    <property type="match status" value="2"/>
</dbReference>
<dbReference type="PROSITE" id="PS51462">
    <property type="entry name" value="NUDIX"/>
    <property type="match status" value="2"/>
</dbReference>
<dbReference type="InParanoid" id="Q9RYE5"/>
<sequence>MVVMSYLSELRAVWGHRALPAAGVSVLLQDETGRVLLQRRGDDGQWGILGGGLEPGEDFLIAAHRELLEETGLRCPNLRPLPLSEGLVSGPQFWHRYPNGDEVYLVGLRTEGTVPAAALTDACPDDGGETLELRWFALDDLPPLNTNINRVSMNVLRARRGLPPLPLLDVPSPPPPGDWLRDLRALVGSRPLIAPGANVAVTNERGEVLLLKHAGTGNTVTGKWTLPGGSLEPGESFAECAARELHEETGLRASRLVPVELFAGAEYRFTSLNGDVIDNISVLFRAEDVQGELALDTAESHGAAWFAPDALPPADELSGPLIRAKVRRWQELEPSPNEGACPGAAPHRLC</sequence>
<dbReference type="PATRIC" id="fig|243230.17.peg.169"/>
<dbReference type="InterPro" id="IPR000086">
    <property type="entry name" value="NUDIX_hydrolase_dom"/>
</dbReference>
<evidence type="ECO:0000259" key="4">
    <source>
        <dbReference type="PROSITE" id="PS51462"/>
    </source>
</evidence>
<organism evidence="5 6">
    <name type="scientific">Deinococcus radiodurans (strain ATCC 13939 / DSM 20539 / JCM 16871 / CCUG 27074 / LMG 4051 / NBRC 15346 / NCIMB 9279 / VKM B-1422 / R1)</name>
    <dbReference type="NCBI Taxonomy" id="243230"/>
    <lineage>
        <taxon>Bacteria</taxon>
        <taxon>Thermotogati</taxon>
        <taxon>Deinococcota</taxon>
        <taxon>Deinococci</taxon>
        <taxon>Deinococcales</taxon>
        <taxon>Deinococcaceae</taxon>
        <taxon>Deinococcus</taxon>
    </lineage>
</organism>
<dbReference type="Pfam" id="PF00293">
    <property type="entry name" value="NUDIX"/>
    <property type="match status" value="2"/>
</dbReference>
<comment type="similarity">
    <text evidence="3">Belongs to the Nudix hydrolase family.</text>
</comment>
<dbReference type="Gene3D" id="3.90.79.10">
    <property type="entry name" value="Nucleoside Triphosphate Pyrophosphohydrolase"/>
    <property type="match status" value="2"/>
</dbReference>
<dbReference type="AlphaFoldDB" id="Q9RYE5"/>
<dbReference type="InterPro" id="IPR020084">
    <property type="entry name" value="NUDIX_hydrolase_CS"/>
</dbReference>
<evidence type="ECO:0000256" key="1">
    <source>
        <dbReference type="ARBA" id="ARBA00001946"/>
    </source>
</evidence>
<dbReference type="InterPro" id="IPR020476">
    <property type="entry name" value="Nudix_hydrolase"/>
</dbReference>
<dbReference type="SUPFAM" id="SSF55811">
    <property type="entry name" value="Nudix"/>
    <property type="match status" value="2"/>
</dbReference>
<dbReference type="GO" id="GO:0016787">
    <property type="term" value="F:hydrolase activity"/>
    <property type="evidence" value="ECO:0007669"/>
    <property type="project" value="UniProtKB-KW"/>
</dbReference>
<dbReference type="HOGENOM" id="CLU_890593_0_0_0"/>
<name>Q9RYE5_DEIRA</name>
<evidence type="ECO:0000256" key="2">
    <source>
        <dbReference type="ARBA" id="ARBA00022801"/>
    </source>
</evidence>
<dbReference type="OrthoDB" id="9787476at2"/>
<evidence type="ECO:0000313" key="5">
    <source>
        <dbReference type="EMBL" id="AAF09597.1"/>
    </source>
</evidence>
<accession>Q9RYE5</accession>
<dbReference type="PIR" id="G75571">
    <property type="entry name" value="G75571"/>
</dbReference>
<dbReference type="PRINTS" id="PR00502">
    <property type="entry name" value="NUDIXFAMILY"/>
</dbReference>
<comment type="cofactor">
    <cofactor evidence="1">
        <name>Mg(2+)</name>
        <dbReference type="ChEBI" id="CHEBI:18420"/>
    </cofactor>
</comment>
<reference evidence="5 6" key="1">
    <citation type="journal article" date="1999" name="Science">
        <title>Genome sequence of the radioresistant bacterium Deinococcus radiodurans R1.</title>
        <authorList>
            <person name="White O."/>
            <person name="Eisen J.A."/>
            <person name="Heidelberg J.F."/>
            <person name="Hickey E.K."/>
            <person name="Peterson J.D."/>
            <person name="Dodson R.J."/>
            <person name="Haft D.H."/>
            <person name="Gwinn M.L."/>
            <person name="Nelson W.C."/>
            <person name="Richardson D.L."/>
            <person name="Moffat K.S."/>
            <person name="Qin H."/>
            <person name="Jiang L."/>
            <person name="Pamphile W."/>
            <person name="Crosby M."/>
            <person name="Shen M."/>
            <person name="Vamathevan J.J."/>
            <person name="Lam P."/>
            <person name="McDonald L."/>
            <person name="Utterback T."/>
            <person name="Zalewski C."/>
            <person name="Makarova K.S."/>
            <person name="Aravind L."/>
            <person name="Daly M.J."/>
            <person name="Minton K.W."/>
            <person name="Fleischmann R.D."/>
            <person name="Ketchum K.A."/>
            <person name="Nelson K.E."/>
            <person name="Salzberg S."/>
            <person name="Smith H.O."/>
            <person name="Venter J.C."/>
            <person name="Fraser C.M."/>
        </authorList>
    </citation>
    <scope>NUCLEOTIDE SEQUENCE [LARGE SCALE GENOMIC DNA]</scope>
    <source>
        <strain evidence="6">ATCC 13939 / DSM 20539 / JCM 16871 / LMG 4051 / NBRC 15346 / NCIMB 9279 / R1 / VKM B-1422</strain>
    </source>
</reference>
<evidence type="ECO:0000313" key="6">
    <source>
        <dbReference type="Proteomes" id="UP000002524"/>
    </source>
</evidence>
<keyword evidence="2 3" id="KW-0378">Hydrolase</keyword>
<dbReference type="eggNOG" id="COG1051">
    <property type="taxonomic scope" value="Bacteria"/>
</dbReference>
<feature type="domain" description="Nudix hydrolase" evidence="4">
    <location>
        <begin position="19"/>
        <end position="157"/>
    </location>
</feature>
<dbReference type="PaxDb" id="243230-DR_0004"/>
<dbReference type="KEGG" id="dra:DR_0004"/>
<dbReference type="Proteomes" id="UP000002524">
    <property type="component" value="Chromosome 1"/>
</dbReference>